<dbReference type="EMBL" id="CP011452">
    <property type="protein sequence ID" value="AKH42646.1"/>
    <property type="molecule type" value="Genomic_DNA"/>
</dbReference>
<proteinExistence type="predicted"/>
<dbReference type="Proteomes" id="UP000034392">
    <property type="component" value="Chromosome"/>
</dbReference>
<dbReference type="KEGG" id="aay:WYH_01610"/>
<keyword evidence="2" id="KW-1185">Reference proteome</keyword>
<dbReference type="RefSeq" id="WP_053833673.1">
    <property type="nucleotide sequence ID" value="NZ_JACIJL010000001.1"/>
</dbReference>
<sequence>MVTTGTGEIAGQGANGGFTRDWEAIRANGDIQFSPVEIPPPPETPEWLKWLGELLSPLGEGLTALGRALGLSGPALLWILATIGAALAALLIWRLASSAMRRKSGQAARAEPDWTPDAHQALGLLEDADRLAAQGHYDEAAHLLLRRSVAQIEAARPGLLEPSSTAREIAALPALPDRARQAFGTIAECVERSLFALRNLSAEDWQKARAAYADFALADQGAGS</sequence>
<evidence type="ECO:0000313" key="2">
    <source>
        <dbReference type="Proteomes" id="UP000034392"/>
    </source>
</evidence>
<reference evidence="1" key="1">
    <citation type="submission" date="2015-05" db="EMBL/GenBank/DDBJ databases">
        <title>The complete genome of Altererythrobacter atlanticus strain 26DY36.</title>
        <authorList>
            <person name="Wu Y.-H."/>
            <person name="Cheng H."/>
            <person name="Wu X.-W."/>
        </authorList>
    </citation>
    <scope>NUCLEOTIDE SEQUENCE [LARGE SCALE GENOMIC DNA]</scope>
    <source>
        <strain evidence="1">26DY36</strain>
    </source>
</reference>
<dbReference type="STRING" id="1267766.WYH_01610"/>
<name>A0A0F7KU13_9SPHN</name>
<gene>
    <name evidence="1" type="ORF">WYH_01610</name>
</gene>
<dbReference type="AlphaFoldDB" id="A0A0F7KU13"/>
<dbReference type="OrthoDB" id="8478645at2"/>
<accession>A0A0F7KU13</accession>
<protein>
    <submittedName>
        <fullName evidence="1">Uncharacterized protein</fullName>
    </submittedName>
</protein>
<organism evidence="1 2">
    <name type="scientific">Croceibacterium atlanticum</name>
    <dbReference type="NCBI Taxonomy" id="1267766"/>
    <lineage>
        <taxon>Bacteria</taxon>
        <taxon>Pseudomonadati</taxon>
        <taxon>Pseudomonadota</taxon>
        <taxon>Alphaproteobacteria</taxon>
        <taxon>Sphingomonadales</taxon>
        <taxon>Erythrobacteraceae</taxon>
        <taxon>Croceibacterium</taxon>
    </lineage>
</organism>
<dbReference type="PATRIC" id="fig|1267766.3.peg.1618"/>
<evidence type="ECO:0000313" key="1">
    <source>
        <dbReference type="EMBL" id="AKH42646.1"/>
    </source>
</evidence>